<dbReference type="InterPro" id="IPR036282">
    <property type="entry name" value="Glutathione-S-Trfase_C_sf"/>
</dbReference>
<evidence type="ECO:0000313" key="2">
    <source>
        <dbReference type="EMBL" id="MXO99590.1"/>
    </source>
</evidence>
<dbReference type="AlphaFoldDB" id="A0A6I4TWF2"/>
<dbReference type="GO" id="GO:0016740">
    <property type="term" value="F:transferase activity"/>
    <property type="evidence" value="ECO:0007669"/>
    <property type="project" value="UniProtKB-KW"/>
</dbReference>
<evidence type="ECO:0000313" key="3">
    <source>
        <dbReference type="Proteomes" id="UP000469430"/>
    </source>
</evidence>
<feature type="domain" description="Glutathione S-transferase UstS-like C-terminal" evidence="1">
    <location>
        <begin position="107"/>
        <end position="208"/>
    </location>
</feature>
<accession>A0A6I4TWF2</accession>
<dbReference type="OrthoDB" id="509852at2"/>
<dbReference type="RefSeq" id="WP_161391301.1">
    <property type="nucleotide sequence ID" value="NZ_JBHSCP010000001.1"/>
</dbReference>
<dbReference type="Gene3D" id="3.40.30.10">
    <property type="entry name" value="Glutaredoxin"/>
    <property type="match status" value="1"/>
</dbReference>
<protein>
    <submittedName>
        <fullName evidence="2">Glutathione S-transferase family protein</fullName>
    </submittedName>
</protein>
<dbReference type="EMBL" id="WTYJ01000002">
    <property type="protein sequence ID" value="MXO99590.1"/>
    <property type="molecule type" value="Genomic_DNA"/>
</dbReference>
<keyword evidence="3" id="KW-1185">Reference proteome</keyword>
<organism evidence="2 3">
    <name type="scientific">Croceibacterium xixiisoli</name>
    <dbReference type="NCBI Taxonomy" id="1476466"/>
    <lineage>
        <taxon>Bacteria</taxon>
        <taxon>Pseudomonadati</taxon>
        <taxon>Pseudomonadota</taxon>
        <taxon>Alphaproteobacteria</taxon>
        <taxon>Sphingomonadales</taxon>
        <taxon>Erythrobacteraceae</taxon>
        <taxon>Croceibacterium</taxon>
    </lineage>
</organism>
<dbReference type="Pfam" id="PF22041">
    <property type="entry name" value="GST_C_7"/>
    <property type="match status" value="1"/>
</dbReference>
<comment type="caution">
    <text evidence="2">The sequence shown here is derived from an EMBL/GenBank/DDBJ whole genome shotgun (WGS) entry which is preliminary data.</text>
</comment>
<sequence length="258" mass="29080">MTDTPKIAVLDLQLEAGCTISPFVWQAKYALAHKQIEAEIIPGGFTSLPARTDGRSQHRPGIRDGDHWVFESLRSGEFLVADYLDAAYPDRPRLFANADQRNYVKFLDNWLWAASIKPWFSCYILDYHDRCLPEDRPSVRESRERDFLGGATLEEVQAGREDRLPLVPPALEPLREQLRESAWLGGDTPNFADYSALSVFLWLASVARTPGLTDDDPLRDWIERGFDLFGGLGRHPGLNPIFGLQLRDGDPAPFVVQG</sequence>
<keyword evidence="2" id="KW-0808">Transferase</keyword>
<dbReference type="Gene3D" id="1.20.1050.10">
    <property type="match status" value="1"/>
</dbReference>
<proteinExistence type="predicted"/>
<dbReference type="InterPro" id="IPR054416">
    <property type="entry name" value="GST_UstS-like_C"/>
</dbReference>
<reference evidence="2 3" key="1">
    <citation type="submission" date="2019-12" db="EMBL/GenBank/DDBJ databases">
        <title>Genomic-based taxomic classification of the family Erythrobacteraceae.</title>
        <authorList>
            <person name="Xu L."/>
        </authorList>
    </citation>
    <scope>NUCLEOTIDE SEQUENCE [LARGE SCALE GENOMIC DNA]</scope>
    <source>
        <strain evidence="2 3">S36</strain>
    </source>
</reference>
<gene>
    <name evidence="2" type="ORF">GRI97_11385</name>
</gene>
<dbReference type="Proteomes" id="UP000469430">
    <property type="component" value="Unassembled WGS sequence"/>
</dbReference>
<dbReference type="SUPFAM" id="SSF47616">
    <property type="entry name" value="GST C-terminal domain-like"/>
    <property type="match status" value="1"/>
</dbReference>
<name>A0A6I4TWF2_9SPHN</name>
<evidence type="ECO:0000259" key="1">
    <source>
        <dbReference type="Pfam" id="PF22041"/>
    </source>
</evidence>